<protein>
    <submittedName>
        <fullName evidence="1">(diamondback moth) hypothetical protein</fullName>
    </submittedName>
</protein>
<keyword evidence="2" id="KW-1185">Reference proteome</keyword>
<proteinExistence type="predicted"/>
<gene>
    <name evidence="1" type="ORF">PLXY2_LOCUS4295</name>
</gene>
<dbReference type="Proteomes" id="UP000653454">
    <property type="component" value="Unassembled WGS sequence"/>
</dbReference>
<sequence>GRAGDRYRHKLVHIIPGPAFLPSPAFLPNVLSLRISGRTTGPGVM</sequence>
<evidence type="ECO:0000313" key="2">
    <source>
        <dbReference type="Proteomes" id="UP000653454"/>
    </source>
</evidence>
<comment type="caution">
    <text evidence="1">The sequence shown here is derived from an EMBL/GenBank/DDBJ whole genome shotgun (WGS) entry which is preliminary data.</text>
</comment>
<organism evidence="1 2">
    <name type="scientific">Plutella xylostella</name>
    <name type="common">Diamondback moth</name>
    <name type="synonym">Plutella maculipennis</name>
    <dbReference type="NCBI Taxonomy" id="51655"/>
    <lineage>
        <taxon>Eukaryota</taxon>
        <taxon>Metazoa</taxon>
        <taxon>Ecdysozoa</taxon>
        <taxon>Arthropoda</taxon>
        <taxon>Hexapoda</taxon>
        <taxon>Insecta</taxon>
        <taxon>Pterygota</taxon>
        <taxon>Neoptera</taxon>
        <taxon>Endopterygota</taxon>
        <taxon>Lepidoptera</taxon>
        <taxon>Glossata</taxon>
        <taxon>Ditrysia</taxon>
        <taxon>Yponomeutoidea</taxon>
        <taxon>Plutellidae</taxon>
        <taxon>Plutella</taxon>
    </lineage>
</organism>
<dbReference type="AlphaFoldDB" id="A0A8S4E4J0"/>
<accession>A0A8S4E4J0</accession>
<feature type="non-terminal residue" evidence="1">
    <location>
        <position position="1"/>
    </location>
</feature>
<name>A0A8S4E4J0_PLUXY</name>
<evidence type="ECO:0000313" key="1">
    <source>
        <dbReference type="EMBL" id="CAG9109955.1"/>
    </source>
</evidence>
<reference evidence="1" key="1">
    <citation type="submission" date="2020-11" db="EMBL/GenBank/DDBJ databases">
        <authorList>
            <person name="Whiteford S."/>
        </authorList>
    </citation>
    <scope>NUCLEOTIDE SEQUENCE</scope>
</reference>
<dbReference type="EMBL" id="CAJHNJ030000012">
    <property type="protein sequence ID" value="CAG9109955.1"/>
    <property type="molecule type" value="Genomic_DNA"/>
</dbReference>